<feature type="domain" description="GHMP kinase C-terminal" evidence="12">
    <location>
        <begin position="217"/>
        <end position="277"/>
    </location>
</feature>
<evidence type="ECO:0000256" key="9">
    <source>
        <dbReference type="ARBA" id="ARBA00032554"/>
    </source>
</evidence>
<evidence type="ECO:0000256" key="6">
    <source>
        <dbReference type="ARBA" id="ARBA00022777"/>
    </source>
</evidence>
<dbReference type="Gene3D" id="3.30.230.10">
    <property type="match status" value="1"/>
</dbReference>
<feature type="domain" description="GHMP kinase N-terminal" evidence="11">
    <location>
        <begin position="82"/>
        <end position="145"/>
    </location>
</feature>
<dbReference type="InterPro" id="IPR036554">
    <property type="entry name" value="GHMP_kinase_C_sf"/>
</dbReference>
<dbReference type="SUPFAM" id="SSF54211">
    <property type="entry name" value="Ribosomal protein S5 domain 2-like"/>
    <property type="match status" value="1"/>
</dbReference>
<evidence type="ECO:0000259" key="12">
    <source>
        <dbReference type="Pfam" id="PF08544"/>
    </source>
</evidence>
<evidence type="ECO:0000256" key="3">
    <source>
        <dbReference type="ARBA" id="ARBA00017473"/>
    </source>
</evidence>
<dbReference type="PIRSF" id="PIRSF010376">
    <property type="entry name" value="IspE"/>
    <property type="match status" value="1"/>
</dbReference>
<gene>
    <name evidence="10" type="primary">ispE</name>
    <name evidence="13" type="ORF">ICN82_14175</name>
</gene>
<dbReference type="Pfam" id="PF08544">
    <property type="entry name" value="GHMP_kinases_C"/>
    <property type="match status" value="1"/>
</dbReference>
<protein>
    <recommendedName>
        <fullName evidence="3 10">4-diphosphocytidyl-2-C-methyl-D-erythritol kinase</fullName>
        <shortName evidence="10">CMK</shortName>
        <ecNumber evidence="2 10">2.7.1.148</ecNumber>
    </recommendedName>
    <alternativeName>
        <fullName evidence="9 10">4-(cytidine-5'-diphospho)-2-C-methyl-D-erythritol kinase</fullName>
    </alternativeName>
</protein>
<evidence type="ECO:0000313" key="14">
    <source>
        <dbReference type="Proteomes" id="UP000609121"/>
    </source>
</evidence>
<keyword evidence="14" id="KW-1185">Reference proteome</keyword>
<comment type="catalytic activity">
    <reaction evidence="10">
        <text>4-CDP-2-C-methyl-D-erythritol + ATP = 4-CDP-2-C-methyl-D-erythritol 2-phosphate + ADP + H(+)</text>
        <dbReference type="Rhea" id="RHEA:18437"/>
        <dbReference type="ChEBI" id="CHEBI:15378"/>
        <dbReference type="ChEBI" id="CHEBI:30616"/>
        <dbReference type="ChEBI" id="CHEBI:57823"/>
        <dbReference type="ChEBI" id="CHEBI:57919"/>
        <dbReference type="ChEBI" id="CHEBI:456216"/>
        <dbReference type="EC" id="2.7.1.148"/>
    </reaction>
</comment>
<dbReference type="InterPro" id="IPR006204">
    <property type="entry name" value="GHMP_kinase_N_dom"/>
</dbReference>
<evidence type="ECO:0000256" key="5">
    <source>
        <dbReference type="ARBA" id="ARBA00022741"/>
    </source>
</evidence>
<dbReference type="GO" id="GO:0050515">
    <property type="term" value="F:4-(cytidine 5'-diphospho)-2-C-methyl-D-erythritol kinase activity"/>
    <property type="evidence" value="ECO:0007669"/>
    <property type="project" value="UniProtKB-UniRule"/>
</dbReference>
<dbReference type="InterPro" id="IPR020568">
    <property type="entry name" value="Ribosomal_Su5_D2-typ_SF"/>
</dbReference>
<dbReference type="PANTHER" id="PTHR43527:SF2">
    <property type="entry name" value="4-DIPHOSPHOCYTIDYL-2-C-METHYL-D-ERYTHRITOL KINASE, CHLOROPLASTIC"/>
    <property type="match status" value="1"/>
</dbReference>
<evidence type="ECO:0000256" key="10">
    <source>
        <dbReference type="HAMAP-Rule" id="MF_00061"/>
    </source>
</evidence>
<dbReference type="NCBIfam" id="TIGR00154">
    <property type="entry name" value="ispE"/>
    <property type="match status" value="1"/>
</dbReference>
<sequence length="290" mass="29670">MPCWPKRGRRLLQPIAKATEAAPAKINLALHVTGRRGDGYHLLDSLVAFADIADRVTVEPAAEMSLDVTGPRAAGVPADARNLVWKAAALSGAPPVAITLEKHLPAAAGIGGGSSDAAATLRALERLGLASLPDPADLLELGADLPVCLSPRAVRMEGIGETLSPVPPLPPLWCLLVNPGVALSTPAVFAALETRENPGLRGHMPVGAGAFCAWLAGQRNDLEPPALRLAPVIRDVLAALAAQPGCALARMSGSGATCFGLFPAEAPARAAAAALSRAEPGWWVAAGRLA</sequence>
<dbReference type="NCBIfam" id="NF011202">
    <property type="entry name" value="PRK14608.1"/>
    <property type="match status" value="1"/>
</dbReference>
<comment type="caution">
    <text evidence="13">The sequence shown here is derived from an EMBL/GenBank/DDBJ whole genome shotgun (WGS) entry which is preliminary data.</text>
</comment>
<feature type="binding site" evidence="10">
    <location>
        <begin position="105"/>
        <end position="115"/>
    </location>
    <ligand>
        <name>ATP</name>
        <dbReference type="ChEBI" id="CHEBI:30616"/>
    </ligand>
</feature>
<name>A0A8J7D0E8_9RHOB</name>
<dbReference type="InterPro" id="IPR014721">
    <property type="entry name" value="Ribsml_uS5_D2-typ_fold_subgr"/>
</dbReference>
<dbReference type="SUPFAM" id="SSF55060">
    <property type="entry name" value="GHMP Kinase, C-terminal domain"/>
    <property type="match status" value="1"/>
</dbReference>
<dbReference type="EMBL" id="JACVXA010000044">
    <property type="protein sequence ID" value="MBE3639343.1"/>
    <property type="molecule type" value="Genomic_DNA"/>
</dbReference>
<dbReference type="GO" id="GO:0019288">
    <property type="term" value="P:isopentenyl diphosphate biosynthetic process, methylerythritol 4-phosphate pathway"/>
    <property type="evidence" value="ECO:0007669"/>
    <property type="project" value="UniProtKB-UniRule"/>
</dbReference>
<dbReference type="GO" id="GO:0005524">
    <property type="term" value="F:ATP binding"/>
    <property type="evidence" value="ECO:0007669"/>
    <property type="project" value="UniProtKB-UniRule"/>
</dbReference>
<evidence type="ECO:0000256" key="4">
    <source>
        <dbReference type="ARBA" id="ARBA00022679"/>
    </source>
</evidence>
<evidence type="ECO:0000256" key="2">
    <source>
        <dbReference type="ARBA" id="ARBA00012052"/>
    </source>
</evidence>
<dbReference type="EC" id="2.7.1.148" evidence="2 10"/>
<evidence type="ECO:0000256" key="1">
    <source>
        <dbReference type="ARBA" id="ARBA00009684"/>
    </source>
</evidence>
<reference evidence="13" key="1">
    <citation type="submission" date="2020-09" db="EMBL/GenBank/DDBJ databases">
        <title>A novel bacterium of genus Mangrovicoccus, isolated from South China Sea.</title>
        <authorList>
            <person name="Huang H."/>
            <person name="Mo K."/>
            <person name="Hu Y."/>
        </authorList>
    </citation>
    <scope>NUCLEOTIDE SEQUENCE</scope>
    <source>
        <strain evidence="13">HB182678</strain>
    </source>
</reference>
<dbReference type="PANTHER" id="PTHR43527">
    <property type="entry name" value="4-DIPHOSPHOCYTIDYL-2-C-METHYL-D-ERYTHRITOL KINASE, CHLOROPLASTIC"/>
    <property type="match status" value="1"/>
</dbReference>
<feature type="active site" evidence="10">
    <location>
        <position position="144"/>
    </location>
</feature>
<keyword evidence="7 10" id="KW-0067">ATP-binding</keyword>
<keyword evidence="5 10" id="KW-0547">Nucleotide-binding</keyword>
<dbReference type="Gene3D" id="3.30.70.890">
    <property type="entry name" value="GHMP kinase, C-terminal domain"/>
    <property type="match status" value="1"/>
</dbReference>
<keyword evidence="4 10" id="KW-0808">Transferase</keyword>
<keyword evidence="6 10" id="KW-0418">Kinase</keyword>
<dbReference type="GO" id="GO:0016114">
    <property type="term" value="P:terpenoid biosynthetic process"/>
    <property type="evidence" value="ECO:0007669"/>
    <property type="project" value="UniProtKB-UniRule"/>
</dbReference>
<dbReference type="InterPro" id="IPR004424">
    <property type="entry name" value="IspE"/>
</dbReference>
<comment type="similarity">
    <text evidence="1 10">Belongs to the GHMP kinase family. IspE subfamily.</text>
</comment>
<dbReference type="UniPathway" id="UPA00056">
    <property type="reaction ID" value="UER00094"/>
</dbReference>
<dbReference type="AlphaFoldDB" id="A0A8J7D0E8"/>
<dbReference type="InterPro" id="IPR013750">
    <property type="entry name" value="GHMP_kinase_C_dom"/>
</dbReference>
<evidence type="ECO:0000313" key="13">
    <source>
        <dbReference type="EMBL" id="MBE3639343.1"/>
    </source>
</evidence>
<accession>A0A8J7D0E8</accession>
<dbReference type="Pfam" id="PF00288">
    <property type="entry name" value="GHMP_kinases_N"/>
    <property type="match status" value="1"/>
</dbReference>
<keyword evidence="8 10" id="KW-0414">Isoprene biosynthesis</keyword>
<evidence type="ECO:0000256" key="8">
    <source>
        <dbReference type="ARBA" id="ARBA00023229"/>
    </source>
</evidence>
<dbReference type="HAMAP" id="MF_00061">
    <property type="entry name" value="IspE"/>
    <property type="match status" value="1"/>
</dbReference>
<evidence type="ECO:0000259" key="11">
    <source>
        <dbReference type="Pfam" id="PF00288"/>
    </source>
</evidence>
<proteinExistence type="inferred from homology"/>
<comment type="function">
    <text evidence="10">Catalyzes the phosphorylation of the position 2 hydroxy group of 4-diphosphocytidyl-2C-methyl-D-erythritol.</text>
</comment>
<organism evidence="13 14">
    <name type="scientific">Mangrovicoccus algicola</name>
    <dbReference type="NCBI Taxonomy" id="2771008"/>
    <lineage>
        <taxon>Bacteria</taxon>
        <taxon>Pseudomonadati</taxon>
        <taxon>Pseudomonadota</taxon>
        <taxon>Alphaproteobacteria</taxon>
        <taxon>Rhodobacterales</taxon>
        <taxon>Paracoccaceae</taxon>
        <taxon>Mangrovicoccus</taxon>
    </lineage>
</organism>
<feature type="active site" evidence="10">
    <location>
        <position position="25"/>
    </location>
</feature>
<evidence type="ECO:0000256" key="7">
    <source>
        <dbReference type="ARBA" id="ARBA00022840"/>
    </source>
</evidence>
<comment type="pathway">
    <text evidence="10">Isoprenoid biosynthesis; isopentenyl diphosphate biosynthesis via DXP pathway; isopentenyl diphosphate from 1-deoxy-D-xylulose 5-phosphate: step 3/6.</text>
</comment>
<dbReference type="Proteomes" id="UP000609121">
    <property type="component" value="Unassembled WGS sequence"/>
</dbReference>